<organism evidence="12 13">
    <name type="scientific">Striga asiatica</name>
    <name type="common">Asiatic witchweed</name>
    <name type="synonym">Buchnera asiatica</name>
    <dbReference type="NCBI Taxonomy" id="4170"/>
    <lineage>
        <taxon>Eukaryota</taxon>
        <taxon>Viridiplantae</taxon>
        <taxon>Streptophyta</taxon>
        <taxon>Embryophyta</taxon>
        <taxon>Tracheophyta</taxon>
        <taxon>Spermatophyta</taxon>
        <taxon>Magnoliopsida</taxon>
        <taxon>eudicotyledons</taxon>
        <taxon>Gunneridae</taxon>
        <taxon>Pentapetalae</taxon>
        <taxon>asterids</taxon>
        <taxon>lamiids</taxon>
        <taxon>Lamiales</taxon>
        <taxon>Orobanchaceae</taxon>
        <taxon>Buchnereae</taxon>
        <taxon>Striga</taxon>
    </lineage>
</organism>
<keyword evidence="5 10" id="KW-0547">Nucleotide-binding</keyword>
<comment type="catalytic activity">
    <reaction evidence="9">
        <text>L-seryl-[protein] + ATP = O-phospho-L-seryl-[protein] + ADP + H(+)</text>
        <dbReference type="Rhea" id="RHEA:17989"/>
        <dbReference type="Rhea" id="RHEA-COMP:9863"/>
        <dbReference type="Rhea" id="RHEA-COMP:11604"/>
        <dbReference type="ChEBI" id="CHEBI:15378"/>
        <dbReference type="ChEBI" id="CHEBI:29999"/>
        <dbReference type="ChEBI" id="CHEBI:30616"/>
        <dbReference type="ChEBI" id="CHEBI:83421"/>
        <dbReference type="ChEBI" id="CHEBI:456216"/>
        <dbReference type="EC" id="2.7.11.1"/>
    </reaction>
</comment>
<dbReference type="GO" id="GO:0005886">
    <property type="term" value="C:plasma membrane"/>
    <property type="evidence" value="ECO:0007669"/>
    <property type="project" value="UniProtKB-SubCell"/>
</dbReference>
<evidence type="ECO:0000313" key="13">
    <source>
        <dbReference type="Proteomes" id="UP000325081"/>
    </source>
</evidence>
<dbReference type="Pfam" id="PF07714">
    <property type="entry name" value="PK_Tyr_Ser-Thr"/>
    <property type="match status" value="1"/>
</dbReference>
<accession>A0A5A7PHU2</accession>
<dbReference type="PROSITE" id="PS00109">
    <property type="entry name" value="PROTEIN_KINASE_TYR"/>
    <property type="match status" value="1"/>
</dbReference>
<evidence type="ECO:0000256" key="9">
    <source>
        <dbReference type="ARBA" id="ARBA00048679"/>
    </source>
</evidence>
<evidence type="ECO:0000256" key="7">
    <source>
        <dbReference type="ARBA" id="ARBA00022840"/>
    </source>
</evidence>
<comment type="catalytic activity">
    <reaction evidence="8">
        <text>L-threonyl-[protein] + ATP = O-phospho-L-threonyl-[protein] + ADP + H(+)</text>
        <dbReference type="Rhea" id="RHEA:46608"/>
        <dbReference type="Rhea" id="RHEA-COMP:11060"/>
        <dbReference type="Rhea" id="RHEA-COMP:11605"/>
        <dbReference type="ChEBI" id="CHEBI:15378"/>
        <dbReference type="ChEBI" id="CHEBI:30013"/>
        <dbReference type="ChEBI" id="CHEBI:30616"/>
        <dbReference type="ChEBI" id="CHEBI:61977"/>
        <dbReference type="ChEBI" id="CHEBI:456216"/>
        <dbReference type="EC" id="2.7.11.1"/>
    </reaction>
</comment>
<dbReference type="PROSITE" id="PS00107">
    <property type="entry name" value="PROTEIN_KINASE_ATP"/>
    <property type="match status" value="1"/>
</dbReference>
<dbReference type="Gene3D" id="3.30.200.20">
    <property type="entry name" value="Phosphorylase Kinase, domain 1"/>
    <property type="match status" value="1"/>
</dbReference>
<dbReference type="Proteomes" id="UP000325081">
    <property type="component" value="Unassembled WGS sequence"/>
</dbReference>
<feature type="domain" description="Protein kinase" evidence="11">
    <location>
        <begin position="74"/>
        <end position="355"/>
    </location>
</feature>
<dbReference type="InterPro" id="IPR000719">
    <property type="entry name" value="Prot_kinase_dom"/>
</dbReference>
<dbReference type="AlphaFoldDB" id="A0A5A7PHU2"/>
<dbReference type="FunFam" id="1.10.510.10:FF:000095">
    <property type="entry name" value="protein STRUBBELIG-RECEPTOR FAMILY 8"/>
    <property type="match status" value="1"/>
</dbReference>
<evidence type="ECO:0000313" key="12">
    <source>
        <dbReference type="EMBL" id="GER32196.1"/>
    </source>
</evidence>
<dbReference type="InterPro" id="IPR011009">
    <property type="entry name" value="Kinase-like_dom_sf"/>
</dbReference>
<name>A0A5A7PHU2_STRAF</name>
<evidence type="ECO:0000256" key="4">
    <source>
        <dbReference type="ARBA" id="ARBA00022679"/>
    </source>
</evidence>
<dbReference type="GO" id="GO:0004674">
    <property type="term" value="F:protein serine/threonine kinase activity"/>
    <property type="evidence" value="ECO:0007669"/>
    <property type="project" value="UniProtKB-EC"/>
</dbReference>
<feature type="binding site" evidence="10">
    <location>
        <position position="113"/>
    </location>
    <ligand>
        <name>ATP</name>
        <dbReference type="ChEBI" id="CHEBI:30616"/>
    </ligand>
</feature>
<dbReference type="PROSITE" id="PS50011">
    <property type="entry name" value="PROTEIN_KINASE_DOM"/>
    <property type="match status" value="1"/>
</dbReference>
<dbReference type="Gene3D" id="1.10.510.10">
    <property type="entry name" value="Transferase(Phosphotransferase) domain 1"/>
    <property type="match status" value="1"/>
</dbReference>
<evidence type="ECO:0000256" key="2">
    <source>
        <dbReference type="ARBA" id="ARBA00012513"/>
    </source>
</evidence>
<keyword evidence="3" id="KW-1003">Cell membrane</keyword>
<sequence length="355" mass="39642">MSRVYDNWGKLVASVLNREKLREIAVRDSLSSSFSTDYSSRFSSASLSEASEILSYPHIKAFTFYQLRKATRNFRSDHIVGEGGFGSVFKGWIDEHTLTATKPGSGLVIAVKKLKPDMGHKEWLTEINYLGKYRHPNLVKLFGYCSEGDNRLLVYEFVRKGSLDNHLLRSGPPPLNWATRIKIAVGCARALSFLHMVKEQVIHRDVTASNILLDGEFNVKLSGFGLAKDGPFGGETHVSTQVMGTSGYAAPEYLATGRLTAKCDVYNFGLVLLELLSGRRALDPTKVGLESKVVDWAKRYIGDKRKLLRIMDIKLNGQYPEKAAFIVANVALQCVNNNPKMRPCMAEVWAMLEDI</sequence>
<dbReference type="InterPro" id="IPR008266">
    <property type="entry name" value="Tyr_kinase_AS"/>
</dbReference>
<comment type="caution">
    <text evidence="12">The sequence shown here is derived from an EMBL/GenBank/DDBJ whole genome shotgun (WGS) entry which is preliminary data.</text>
</comment>
<evidence type="ECO:0000259" key="11">
    <source>
        <dbReference type="PROSITE" id="PS50011"/>
    </source>
</evidence>
<dbReference type="InterPro" id="IPR050823">
    <property type="entry name" value="Plant_Ser_Thr_Prot_Kinase"/>
</dbReference>
<comment type="subcellular location">
    <subcellularLocation>
        <location evidence="1">Cell membrane</location>
    </subcellularLocation>
</comment>
<dbReference type="PANTHER" id="PTHR45621">
    <property type="entry name" value="OS01G0588500 PROTEIN-RELATED"/>
    <property type="match status" value="1"/>
</dbReference>
<evidence type="ECO:0000256" key="3">
    <source>
        <dbReference type="ARBA" id="ARBA00022475"/>
    </source>
</evidence>
<dbReference type="EC" id="2.7.11.1" evidence="2"/>
<evidence type="ECO:0000256" key="10">
    <source>
        <dbReference type="PROSITE-ProRule" id="PRU10141"/>
    </source>
</evidence>
<protein>
    <recommendedName>
        <fullName evidence="2">non-specific serine/threonine protein kinase</fullName>
        <ecNumber evidence="2">2.7.11.1</ecNumber>
    </recommendedName>
</protein>
<keyword evidence="13" id="KW-1185">Reference proteome</keyword>
<keyword evidence="6 12" id="KW-0418">Kinase</keyword>
<evidence type="ECO:0000256" key="5">
    <source>
        <dbReference type="ARBA" id="ARBA00022741"/>
    </source>
</evidence>
<evidence type="ECO:0000256" key="1">
    <source>
        <dbReference type="ARBA" id="ARBA00004236"/>
    </source>
</evidence>
<dbReference type="OrthoDB" id="4062651at2759"/>
<keyword evidence="7 10" id="KW-0067">ATP-binding</keyword>
<reference evidence="13" key="1">
    <citation type="journal article" date="2019" name="Curr. Biol.">
        <title>Genome Sequence of Striga asiatica Provides Insight into the Evolution of Plant Parasitism.</title>
        <authorList>
            <person name="Yoshida S."/>
            <person name="Kim S."/>
            <person name="Wafula E.K."/>
            <person name="Tanskanen J."/>
            <person name="Kim Y.M."/>
            <person name="Honaas L."/>
            <person name="Yang Z."/>
            <person name="Spallek T."/>
            <person name="Conn C.E."/>
            <person name="Ichihashi Y."/>
            <person name="Cheong K."/>
            <person name="Cui S."/>
            <person name="Der J.P."/>
            <person name="Gundlach H."/>
            <person name="Jiao Y."/>
            <person name="Hori C."/>
            <person name="Ishida J.K."/>
            <person name="Kasahara H."/>
            <person name="Kiba T."/>
            <person name="Kim M.S."/>
            <person name="Koo N."/>
            <person name="Laohavisit A."/>
            <person name="Lee Y.H."/>
            <person name="Lumba S."/>
            <person name="McCourt P."/>
            <person name="Mortimer J.C."/>
            <person name="Mutuku J.M."/>
            <person name="Nomura T."/>
            <person name="Sasaki-Sekimoto Y."/>
            <person name="Seto Y."/>
            <person name="Wang Y."/>
            <person name="Wakatake T."/>
            <person name="Sakakibara H."/>
            <person name="Demura T."/>
            <person name="Yamaguchi S."/>
            <person name="Yoneyama K."/>
            <person name="Manabe R.I."/>
            <person name="Nelson D.C."/>
            <person name="Schulman A.H."/>
            <person name="Timko M.P."/>
            <person name="dePamphilis C.W."/>
            <person name="Choi D."/>
            <person name="Shirasu K."/>
        </authorList>
    </citation>
    <scope>NUCLEOTIDE SEQUENCE [LARGE SCALE GENOMIC DNA]</scope>
    <source>
        <strain evidence="13">cv. UVA1</strain>
    </source>
</reference>
<keyword evidence="3" id="KW-0472">Membrane</keyword>
<dbReference type="InterPro" id="IPR017441">
    <property type="entry name" value="Protein_kinase_ATP_BS"/>
</dbReference>
<keyword evidence="4" id="KW-0808">Transferase</keyword>
<dbReference type="InterPro" id="IPR001245">
    <property type="entry name" value="Ser-Thr/Tyr_kinase_cat_dom"/>
</dbReference>
<dbReference type="SUPFAM" id="SSF56112">
    <property type="entry name" value="Protein kinase-like (PK-like)"/>
    <property type="match status" value="1"/>
</dbReference>
<evidence type="ECO:0000256" key="8">
    <source>
        <dbReference type="ARBA" id="ARBA00047899"/>
    </source>
</evidence>
<evidence type="ECO:0000256" key="6">
    <source>
        <dbReference type="ARBA" id="ARBA00022777"/>
    </source>
</evidence>
<dbReference type="GO" id="GO:0005524">
    <property type="term" value="F:ATP binding"/>
    <property type="evidence" value="ECO:0007669"/>
    <property type="project" value="UniProtKB-UniRule"/>
</dbReference>
<dbReference type="EMBL" id="BKCP01004561">
    <property type="protein sequence ID" value="GER32196.1"/>
    <property type="molecule type" value="Genomic_DNA"/>
</dbReference>
<dbReference type="FunFam" id="3.30.200.20:FF:000228">
    <property type="entry name" value="Serine/threonine-protein kinase BIK1"/>
    <property type="match status" value="1"/>
</dbReference>
<gene>
    <name evidence="12" type="ORF">STAS_08254</name>
</gene>
<proteinExistence type="predicted"/>